<evidence type="ECO:0000256" key="2">
    <source>
        <dbReference type="ARBA" id="ARBA00022723"/>
    </source>
</evidence>
<evidence type="ECO:0000256" key="1">
    <source>
        <dbReference type="ARBA" id="ARBA00003291"/>
    </source>
</evidence>
<keyword evidence="3" id="KW-0677">Repeat</keyword>
<comment type="caution">
    <text evidence="7">The sequence shown here is derived from an EMBL/GenBank/DDBJ whole genome shotgun (WGS) entry which is preliminary data.</text>
</comment>
<dbReference type="InterPro" id="IPR039647">
    <property type="entry name" value="EF_hand_pair_protein_CML-like"/>
</dbReference>
<dbReference type="PANTHER" id="PTHR10891">
    <property type="entry name" value="EF-HAND CALCIUM-BINDING DOMAIN CONTAINING PROTEIN"/>
    <property type="match status" value="1"/>
</dbReference>
<evidence type="ECO:0000256" key="5">
    <source>
        <dbReference type="SAM" id="Phobius"/>
    </source>
</evidence>
<keyword evidence="5" id="KW-0812">Transmembrane</keyword>
<protein>
    <submittedName>
        <fullName evidence="7">Calcium-binding protein CML17</fullName>
    </submittedName>
</protein>
<dbReference type="FunFam" id="1.10.238.10:FF:000089">
    <property type="entry name" value="calmodulin-like protein 3"/>
    <property type="match status" value="1"/>
</dbReference>
<dbReference type="SMART" id="SM00054">
    <property type="entry name" value="EFh"/>
    <property type="match status" value="4"/>
</dbReference>
<name>A0AAV9AWX1_ACOGR</name>
<evidence type="ECO:0000313" key="8">
    <source>
        <dbReference type="Proteomes" id="UP001179952"/>
    </source>
</evidence>
<proteinExistence type="predicted"/>
<dbReference type="SUPFAM" id="SSF47473">
    <property type="entry name" value="EF-hand"/>
    <property type="match status" value="1"/>
</dbReference>
<keyword evidence="8" id="KW-1185">Reference proteome</keyword>
<feature type="domain" description="EF-hand" evidence="6">
    <location>
        <begin position="139"/>
        <end position="161"/>
    </location>
</feature>
<dbReference type="GO" id="GO:0005509">
    <property type="term" value="F:calcium ion binding"/>
    <property type="evidence" value="ECO:0007669"/>
    <property type="project" value="InterPro"/>
</dbReference>
<dbReference type="PROSITE" id="PS50222">
    <property type="entry name" value="EF_HAND_2"/>
    <property type="match status" value="4"/>
</dbReference>
<organism evidence="7 8">
    <name type="scientific">Acorus gramineus</name>
    <name type="common">Dwarf sweet flag</name>
    <dbReference type="NCBI Taxonomy" id="55184"/>
    <lineage>
        <taxon>Eukaryota</taxon>
        <taxon>Viridiplantae</taxon>
        <taxon>Streptophyta</taxon>
        <taxon>Embryophyta</taxon>
        <taxon>Tracheophyta</taxon>
        <taxon>Spermatophyta</taxon>
        <taxon>Magnoliopsida</taxon>
        <taxon>Liliopsida</taxon>
        <taxon>Acoraceae</taxon>
        <taxon>Acorus</taxon>
    </lineage>
</organism>
<dbReference type="Gene3D" id="1.10.238.10">
    <property type="entry name" value="EF-hand"/>
    <property type="match status" value="2"/>
</dbReference>
<feature type="domain" description="EF-hand" evidence="6">
    <location>
        <begin position="94"/>
        <end position="129"/>
    </location>
</feature>
<evidence type="ECO:0000313" key="7">
    <source>
        <dbReference type="EMBL" id="KAK1268401.1"/>
    </source>
</evidence>
<keyword evidence="5" id="KW-1133">Transmembrane helix</keyword>
<feature type="domain" description="EF-hand" evidence="6">
    <location>
        <begin position="162"/>
        <end position="197"/>
    </location>
</feature>
<evidence type="ECO:0000259" key="6">
    <source>
        <dbReference type="PROSITE" id="PS50222"/>
    </source>
</evidence>
<feature type="domain" description="EF-hand" evidence="6">
    <location>
        <begin position="204"/>
        <end position="239"/>
    </location>
</feature>
<evidence type="ECO:0000256" key="4">
    <source>
        <dbReference type="ARBA" id="ARBA00022837"/>
    </source>
</evidence>
<keyword evidence="5" id="KW-0472">Membrane</keyword>
<comment type="function">
    <text evidence="1">Potential calcium sensor.</text>
</comment>
<dbReference type="AlphaFoldDB" id="A0AAV9AWX1"/>
<feature type="transmembrane region" description="Helical" evidence="5">
    <location>
        <begin position="42"/>
        <end position="60"/>
    </location>
</feature>
<sequence length="254" mass="28006">MLLTNANPFVQFQPQSLISLVQFQQKKKKNQTKKKKNKNKNMLLAFIFLVVLFMGGLLYLHPPIKFTSWLHNTPSTTTSSSLTSSTSNEAQPIVDKAELRRLFATFDKDGDGFITAQEMDESLRRMGLAGGDLVHESADANDDGLVDFEEFEKSMEAVLLHGGGEELKEAFNVFDRDGDGLITVEELGLVLSSLGVKGGGGEGVGRRECGDMIRRVDLDGDGMVNFEEFKRMMGSGFLGKYDPVSVDSHEVSVK</sequence>
<dbReference type="InterPro" id="IPR002048">
    <property type="entry name" value="EF_hand_dom"/>
</dbReference>
<accession>A0AAV9AWX1</accession>
<dbReference type="InterPro" id="IPR018247">
    <property type="entry name" value="EF_Hand_1_Ca_BS"/>
</dbReference>
<dbReference type="Proteomes" id="UP001179952">
    <property type="component" value="Unassembled WGS sequence"/>
</dbReference>
<dbReference type="EMBL" id="JAUJYN010000006">
    <property type="protein sequence ID" value="KAK1268401.1"/>
    <property type="molecule type" value="Genomic_DNA"/>
</dbReference>
<dbReference type="Pfam" id="PF13499">
    <property type="entry name" value="EF-hand_7"/>
    <property type="match status" value="2"/>
</dbReference>
<dbReference type="CDD" id="cd00051">
    <property type="entry name" value="EFh"/>
    <property type="match status" value="2"/>
</dbReference>
<keyword evidence="2" id="KW-0479">Metal-binding</keyword>
<dbReference type="PROSITE" id="PS00018">
    <property type="entry name" value="EF_HAND_1"/>
    <property type="match status" value="4"/>
</dbReference>
<reference evidence="7" key="2">
    <citation type="submission" date="2023-06" db="EMBL/GenBank/DDBJ databases">
        <authorList>
            <person name="Ma L."/>
            <person name="Liu K.-W."/>
            <person name="Li Z."/>
            <person name="Hsiao Y.-Y."/>
            <person name="Qi Y."/>
            <person name="Fu T."/>
            <person name="Tang G."/>
            <person name="Zhang D."/>
            <person name="Sun W.-H."/>
            <person name="Liu D.-K."/>
            <person name="Li Y."/>
            <person name="Chen G.-Z."/>
            <person name="Liu X.-D."/>
            <person name="Liao X.-Y."/>
            <person name="Jiang Y.-T."/>
            <person name="Yu X."/>
            <person name="Hao Y."/>
            <person name="Huang J."/>
            <person name="Zhao X.-W."/>
            <person name="Ke S."/>
            <person name="Chen Y.-Y."/>
            <person name="Wu W.-L."/>
            <person name="Hsu J.-L."/>
            <person name="Lin Y.-F."/>
            <person name="Huang M.-D."/>
            <person name="Li C.-Y."/>
            <person name="Huang L."/>
            <person name="Wang Z.-W."/>
            <person name="Zhao X."/>
            <person name="Zhong W.-Y."/>
            <person name="Peng D.-H."/>
            <person name="Ahmad S."/>
            <person name="Lan S."/>
            <person name="Zhang J.-S."/>
            <person name="Tsai W.-C."/>
            <person name="Van De Peer Y."/>
            <person name="Liu Z.-J."/>
        </authorList>
    </citation>
    <scope>NUCLEOTIDE SEQUENCE</scope>
    <source>
        <strain evidence="7">SCP</strain>
        <tissue evidence="7">Leaves</tissue>
    </source>
</reference>
<evidence type="ECO:0000256" key="3">
    <source>
        <dbReference type="ARBA" id="ARBA00022737"/>
    </source>
</evidence>
<dbReference type="InterPro" id="IPR011992">
    <property type="entry name" value="EF-hand-dom_pair"/>
</dbReference>
<keyword evidence="4" id="KW-0106">Calcium</keyword>
<reference evidence="7" key="1">
    <citation type="journal article" date="2023" name="Nat. Commun.">
        <title>Diploid and tetraploid genomes of Acorus and the evolution of monocots.</title>
        <authorList>
            <person name="Ma L."/>
            <person name="Liu K.W."/>
            <person name="Li Z."/>
            <person name="Hsiao Y.Y."/>
            <person name="Qi Y."/>
            <person name="Fu T."/>
            <person name="Tang G.D."/>
            <person name="Zhang D."/>
            <person name="Sun W.H."/>
            <person name="Liu D.K."/>
            <person name="Li Y."/>
            <person name="Chen G.Z."/>
            <person name="Liu X.D."/>
            <person name="Liao X.Y."/>
            <person name="Jiang Y.T."/>
            <person name="Yu X."/>
            <person name="Hao Y."/>
            <person name="Huang J."/>
            <person name="Zhao X.W."/>
            <person name="Ke S."/>
            <person name="Chen Y.Y."/>
            <person name="Wu W.L."/>
            <person name="Hsu J.L."/>
            <person name="Lin Y.F."/>
            <person name="Huang M.D."/>
            <person name="Li C.Y."/>
            <person name="Huang L."/>
            <person name="Wang Z.W."/>
            <person name="Zhao X."/>
            <person name="Zhong W.Y."/>
            <person name="Peng D.H."/>
            <person name="Ahmad S."/>
            <person name="Lan S."/>
            <person name="Zhang J.S."/>
            <person name="Tsai W.C."/>
            <person name="Van de Peer Y."/>
            <person name="Liu Z.J."/>
        </authorList>
    </citation>
    <scope>NUCLEOTIDE SEQUENCE</scope>
    <source>
        <strain evidence="7">SCP</strain>
    </source>
</reference>
<gene>
    <name evidence="7" type="ORF">QJS04_geneDACA006417</name>
</gene>